<dbReference type="InterPro" id="IPR027417">
    <property type="entry name" value="P-loop_NTPase"/>
</dbReference>
<keyword evidence="1" id="KW-0547">Nucleotide-binding</keyword>
<keyword evidence="2" id="KW-0378">Hydrolase</keyword>
<dbReference type="Pfam" id="PF19263">
    <property type="entry name" value="DUF5906"/>
    <property type="match status" value="1"/>
</dbReference>
<dbReference type="InterPro" id="IPR004968">
    <property type="entry name" value="DNA_primase/NTPase_C"/>
</dbReference>
<keyword evidence="4" id="KW-0067">ATP-binding</keyword>
<dbReference type="EMBL" id="LHYE01000040">
    <property type="protein sequence ID" value="KXB06574.1"/>
    <property type="molecule type" value="Genomic_DNA"/>
</dbReference>
<comment type="caution">
    <text evidence="6">The sequence shown here is derived from an EMBL/GenBank/DDBJ whole genome shotgun (WGS) entry which is preliminary data.</text>
</comment>
<protein>
    <recommendedName>
        <fullName evidence="5">SF3 helicase domain-containing protein</fullName>
    </recommendedName>
</protein>
<organism evidence="6 7">
    <name type="scientific">candidate division MSBL1 archaeon SCGC-AAA382A20</name>
    <dbReference type="NCBI Taxonomy" id="1698280"/>
    <lineage>
        <taxon>Archaea</taxon>
        <taxon>Methanobacteriati</taxon>
        <taxon>Methanobacteriota</taxon>
        <taxon>candidate division MSBL1</taxon>
    </lineage>
</organism>
<reference evidence="6 7" key="1">
    <citation type="journal article" date="2016" name="Sci. Rep.">
        <title>Metabolic traits of an uncultured archaeal lineage -MSBL1- from brine pools of the Red Sea.</title>
        <authorList>
            <person name="Mwirichia R."/>
            <person name="Alam I."/>
            <person name="Rashid M."/>
            <person name="Vinu M."/>
            <person name="Ba-Alawi W."/>
            <person name="Anthony Kamau A."/>
            <person name="Kamanda Ngugi D."/>
            <person name="Goker M."/>
            <person name="Klenk H.P."/>
            <person name="Bajic V."/>
            <person name="Stingl U."/>
        </authorList>
    </citation>
    <scope>NUCLEOTIDE SEQUENCE [LARGE SCALE GENOMIC DNA]</scope>
    <source>
        <strain evidence="6">SCGC-AAA382A20</strain>
    </source>
</reference>
<accession>A0A133VJI5</accession>
<dbReference type="PROSITE" id="PS51206">
    <property type="entry name" value="SF3_HELICASE_1"/>
    <property type="match status" value="1"/>
</dbReference>
<evidence type="ECO:0000256" key="2">
    <source>
        <dbReference type="ARBA" id="ARBA00022801"/>
    </source>
</evidence>
<dbReference type="Gene3D" id="3.40.50.300">
    <property type="entry name" value="P-loop containing nucleotide triphosphate hydrolases"/>
    <property type="match status" value="1"/>
</dbReference>
<evidence type="ECO:0000256" key="1">
    <source>
        <dbReference type="ARBA" id="ARBA00022741"/>
    </source>
</evidence>
<feature type="domain" description="SF3 helicase" evidence="5">
    <location>
        <begin position="1"/>
        <end position="133"/>
    </location>
</feature>
<dbReference type="Pfam" id="PF03288">
    <property type="entry name" value="Pox_D5"/>
    <property type="match status" value="1"/>
</dbReference>
<dbReference type="PANTHER" id="PTHR35372">
    <property type="entry name" value="ATP BINDING PROTEIN-RELATED"/>
    <property type="match status" value="1"/>
</dbReference>
<dbReference type="GO" id="GO:0016787">
    <property type="term" value="F:hydrolase activity"/>
    <property type="evidence" value="ECO:0007669"/>
    <property type="project" value="UniProtKB-KW"/>
</dbReference>
<dbReference type="InterPro" id="IPR006500">
    <property type="entry name" value="Helicase_put_C_phage/plasmid"/>
</dbReference>
<evidence type="ECO:0000313" key="6">
    <source>
        <dbReference type="EMBL" id="KXB06574.1"/>
    </source>
</evidence>
<evidence type="ECO:0000259" key="5">
    <source>
        <dbReference type="PROSITE" id="PS51206"/>
    </source>
</evidence>
<evidence type="ECO:0000313" key="7">
    <source>
        <dbReference type="Proteomes" id="UP000070263"/>
    </source>
</evidence>
<dbReference type="InterPro" id="IPR014015">
    <property type="entry name" value="Helicase_SF3_DNA-vir"/>
</dbReference>
<dbReference type="NCBIfam" id="TIGR01613">
    <property type="entry name" value="primase_Cterm"/>
    <property type="match status" value="1"/>
</dbReference>
<dbReference type="GO" id="GO:0004386">
    <property type="term" value="F:helicase activity"/>
    <property type="evidence" value="ECO:0007669"/>
    <property type="project" value="UniProtKB-KW"/>
</dbReference>
<evidence type="ECO:0000256" key="4">
    <source>
        <dbReference type="ARBA" id="ARBA00022840"/>
    </source>
</evidence>
<proteinExistence type="predicted"/>
<evidence type="ECO:0000256" key="3">
    <source>
        <dbReference type="ARBA" id="ARBA00022806"/>
    </source>
</evidence>
<keyword evidence="7" id="KW-1185">Reference proteome</keyword>
<name>A0A133VJI5_9EURY</name>
<dbReference type="Proteomes" id="UP000070263">
    <property type="component" value="Unassembled WGS sequence"/>
</dbReference>
<dbReference type="PANTHER" id="PTHR35372:SF2">
    <property type="entry name" value="SF3 HELICASE DOMAIN-CONTAINING PROTEIN"/>
    <property type="match status" value="1"/>
</dbReference>
<dbReference type="InterPro" id="IPR045455">
    <property type="entry name" value="NrS-1_pol-like_helicase"/>
</dbReference>
<gene>
    <name evidence="6" type="ORF">AKJ51_03485</name>
</gene>
<dbReference type="SUPFAM" id="SSF52540">
    <property type="entry name" value="P-loop containing nucleoside triphosphate hydrolases"/>
    <property type="match status" value="1"/>
</dbReference>
<dbReference type="GO" id="GO:0005524">
    <property type="term" value="F:ATP binding"/>
    <property type="evidence" value="ECO:0007669"/>
    <property type="project" value="UniProtKB-KW"/>
</dbReference>
<sequence length="257" mass="29257">MLEGPAGTGKTTFLNATLDMIGERNWAQVTLQDLAEARFAPALLENKLVGTFDDLGNKPMKTVTRIKALTGGHPWLTVERKHEDQYDAPLYAKLLFTCNEMPLGADKSQAWLDRLCLIPFNNRFRDTEADDKDMPAKLATSEALEFLFVFAVSGLKTLTENDWQFPEPESVEVELEDYNKRNDTVAAFVDECCTVMAGLKAERGQWYSRYYEWAEASGLYPISKSKAFKRLREDYECEDYQNNSGKRFFKGIGLRAE</sequence>
<keyword evidence="3" id="KW-0347">Helicase</keyword>
<dbReference type="AlphaFoldDB" id="A0A133VJI5"/>
<dbReference type="InterPro" id="IPR051620">
    <property type="entry name" value="ORF904-like_C"/>
</dbReference>